<dbReference type="AlphaFoldDB" id="A0A645FFS8"/>
<evidence type="ECO:0000256" key="1">
    <source>
        <dbReference type="SAM" id="Phobius"/>
    </source>
</evidence>
<gene>
    <name evidence="2" type="ORF">SDC9_160569</name>
</gene>
<keyword evidence="1" id="KW-0472">Membrane</keyword>
<feature type="transmembrane region" description="Helical" evidence="1">
    <location>
        <begin position="175"/>
        <end position="193"/>
    </location>
</feature>
<sequence>MEDTNYQNFLLTASYYDSIKRDQGEKKSKILPFFSPLLERQIKYEYFPLKNKSSWLYIKSPDNFNIKYNHKETVYIDKNNDIDYANSNNEEADPEKISLTIRNKKDTTTLENTVNFNFDIVVPPSLKAWFLTIYYLSLILLLLLLGYILNAIYISLWSPVWNINPLEHLFQKNDFGGFVLAIIAAIIATRGWLISEETILKKYSINITVFMVLIVLFYIISLFI</sequence>
<organism evidence="2">
    <name type="scientific">bioreactor metagenome</name>
    <dbReference type="NCBI Taxonomy" id="1076179"/>
    <lineage>
        <taxon>unclassified sequences</taxon>
        <taxon>metagenomes</taxon>
        <taxon>ecological metagenomes</taxon>
    </lineage>
</organism>
<reference evidence="2" key="1">
    <citation type="submission" date="2019-08" db="EMBL/GenBank/DDBJ databases">
        <authorList>
            <person name="Kucharzyk K."/>
            <person name="Murdoch R.W."/>
            <person name="Higgins S."/>
            <person name="Loffler F."/>
        </authorList>
    </citation>
    <scope>NUCLEOTIDE SEQUENCE</scope>
</reference>
<dbReference type="EMBL" id="VSSQ01059736">
    <property type="protein sequence ID" value="MPN13248.1"/>
    <property type="molecule type" value="Genomic_DNA"/>
</dbReference>
<protein>
    <submittedName>
        <fullName evidence="2">Uncharacterized protein</fullName>
    </submittedName>
</protein>
<evidence type="ECO:0000313" key="2">
    <source>
        <dbReference type="EMBL" id="MPN13248.1"/>
    </source>
</evidence>
<feature type="transmembrane region" description="Helical" evidence="1">
    <location>
        <begin position="205"/>
        <end position="223"/>
    </location>
</feature>
<keyword evidence="1" id="KW-0812">Transmembrane</keyword>
<comment type="caution">
    <text evidence="2">The sequence shown here is derived from an EMBL/GenBank/DDBJ whole genome shotgun (WGS) entry which is preliminary data.</text>
</comment>
<name>A0A645FFS8_9ZZZZ</name>
<keyword evidence="1" id="KW-1133">Transmembrane helix</keyword>
<proteinExistence type="predicted"/>
<feature type="transmembrane region" description="Helical" evidence="1">
    <location>
        <begin position="133"/>
        <end position="155"/>
    </location>
</feature>
<accession>A0A645FFS8</accession>